<gene>
    <name evidence="2" type="ORF">JJN12_02680</name>
</gene>
<dbReference type="RefSeq" id="WP_208428250.1">
    <property type="nucleotide sequence ID" value="NZ_JAEPRJ010000001.1"/>
</dbReference>
<accession>A0ABS1IXS1</accession>
<name>A0ABS1IXS1_9FIRM</name>
<feature type="signal peptide" evidence="1">
    <location>
        <begin position="1"/>
        <end position="26"/>
    </location>
</feature>
<organism evidence="2 3">
    <name type="scientific">Catonella massiliensis</name>
    <dbReference type="NCBI Taxonomy" id="2799636"/>
    <lineage>
        <taxon>Bacteria</taxon>
        <taxon>Bacillati</taxon>
        <taxon>Bacillota</taxon>
        <taxon>Clostridia</taxon>
        <taxon>Lachnospirales</taxon>
        <taxon>Lachnospiraceae</taxon>
        <taxon>Catonella</taxon>
    </lineage>
</organism>
<evidence type="ECO:0000313" key="2">
    <source>
        <dbReference type="EMBL" id="MBK5896692.1"/>
    </source>
</evidence>
<keyword evidence="1" id="KW-0732">Signal</keyword>
<reference evidence="2 3" key="1">
    <citation type="submission" date="2021-01" db="EMBL/GenBank/DDBJ databases">
        <title>Isolation and description of Catonella massiliensis sp. nov., a novel Catonella species, isolated from a stable periodontitis subject.</title>
        <authorList>
            <person name="Antezack A."/>
            <person name="Boxberger M."/>
            <person name="La Scola B."/>
            <person name="Monnet-Corti V."/>
        </authorList>
    </citation>
    <scope>NUCLEOTIDE SEQUENCE [LARGE SCALE GENOMIC DNA]</scope>
    <source>
        <strain evidence="2 3">Marseille-Q4567</strain>
    </source>
</reference>
<comment type="caution">
    <text evidence="2">The sequence shown here is derived from an EMBL/GenBank/DDBJ whole genome shotgun (WGS) entry which is preliminary data.</text>
</comment>
<feature type="chain" id="PRO_5047052431" evidence="1">
    <location>
        <begin position="27"/>
        <end position="125"/>
    </location>
</feature>
<evidence type="ECO:0000313" key="3">
    <source>
        <dbReference type="Proteomes" id="UP000604730"/>
    </source>
</evidence>
<protein>
    <submittedName>
        <fullName evidence="2">Uncharacterized protein</fullName>
    </submittedName>
</protein>
<dbReference type="Proteomes" id="UP000604730">
    <property type="component" value="Unassembled WGS sequence"/>
</dbReference>
<sequence length="125" mass="14237">MNKILIINTLILSVSMIFTPTKRAFAADVATHQSMRQEEVMPYTEIREIERIYDTYQGNSVVVEEVKVLPSGAKAHYVGKVKFLGQLGWFGKYRYVGRYREFKLIKIVNPDGSITTPTFVGNKMG</sequence>
<proteinExistence type="predicted"/>
<dbReference type="EMBL" id="JAEPRJ010000001">
    <property type="protein sequence ID" value="MBK5896692.1"/>
    <property type="molecule type" value="Genomic_DNA"/>
</dbReference>
<keyword evidence="3" id="KW-1185">Reference proteome</keyword>
<evidence type="ECO:0000256" key="1">
    <source>
        <dbReference type="SAM" id="SignalP"/>
    </source>
</evidence>